<reference evidence="1" key="1">
    <citation type="submission" date="2016-07" db="EMBL/GenBank/DDBJ databases">
        <authorList>
            <person name="Bretaudeau A."/>
        </authorList>
    </citation>
    <scope>NUCLEOTIDE SEQUENCE</scope>
    <source>
        <strain evidence="1">Rice</strain>
        <tissue evidence="1">Whole body</tissue>
    </source>
</reference>
<accession>A0A2H1VPR6</accession>
<name>A0A2H1VPR6_SPOFR</name>
<protein>
    <submittedName>
        <fullName evidence="1">SFRICE_004248</fullName>
    </submittedName>
</protein>
<organism evidence="1">
    <name type="scientific">Spodoptera frugiperda</name>
    <name type="common">Fall armyworm</name>
    <dbReference type="NCBI Taxonomy" id="7108"/>
    <lineage>
        <taxon>Eukaryota</taxon>
        <taxon>Metazoa</taxon>
        <taxon>Ecdysozoa</taxon>
        <taxon>Arthropoda</taxon>
        <taxon>Hexapoda</taxon>
        <taxon>Insecta</taxon>
        <taxon>Pterygota</taxon>
        <taxon>Neoptera</taxon>
        <taxon>Endopterygota</taxon>
        <taxon>Lepidoptera</taxon>
        <taxon>Glossata</taxon>
        <taxon>Ditrysia</taxon>
        <taxon>Noctuoidea</taxon>
        <taxon>Noctuidae</taxon>
        <taxon>Amphipyrinae</taxon>
        <taxon>Spodoptera</taxon>
    </lineage>
</organism>
<evidence type="ECO:0000313" key="1">
    <source>
        <dbReference type="EMBL" id="SOQ42819.1"/>
    </source>
</evidence>
<gene>
    <name evidence="1" type="ORF">SFRICE_004248</name>
</gene>
<dbReference type="AlphaFoldDB" id="A0A2H1VPR6"/>
<proteinExistence type="predicted"/>
<dbReference type="EMBL" id="ODYU01003711">
    <property type="protein sequence ID" value="SOQ42819.1"/>
    <property type="molecule type" value="Genomic_DNA"/>
</dbReference>
<sequence length="372" mass="39107">MTSPALGEVRGSVRLLLTKNHPVPTLDFRAGAPHLLASVRQSSGSDITVMENKLLLGENHPMTSPALGEARGSVRLLLTPNHPVPSPAFRAGAPVNPLGSPMLRKRGCLRVLLRLRCAMQEYHPIASPTLLKASGSVRLLLTKNHPVPNPALRAGAPLGGLTISTKFDCTVGAVAGQLAAAQRVAGSIPARSNSLCGPQIVVSGLGVMVENHPMTFLALGEARGSVRLLLTKNHPVPFPAFRAGAPVNPLDGSPAVKQSPPPMNTRSTRGVTSMLPAFWGYIFKSCWGKSLLGVRNLRVVGKSGIGKIGEEGDWASGNLAHTAQALLHLNICLAQLHSLVSVETGAGAPVNPLGSPQLRIRHQPYWAPSVVV</sequence>